<gene>
    <name evidence="2" type="ORF">P0Y49_00720</name>
</gene>
<dbReference type="CDD" id="cd00761">
    <property type="entry name" value="Glyco_tranf_GTA_type"/>
    <property type="match status" value="1"/>
</dbReference>
<dbReference type="GO" id="GO:0016758">
    <property type="term" value="F:hexosyltransferase activity"/>
    <property type="evidence" value="ECO:0007669"/>
    <property type="project" value="UniProtKB-ARBA"/>
</dbReference>
<reference evidence="2" key="1">
    <citation type="submission" date="2023-03" db="EMBL/GenBank/DDBJ databases">
        <title>Andean soil-derived lignocellulolytic bacterial consortium as a source of novel taxa and putative plastic-active enzymes.</title>
        <authorList>
            <person name="Diaz-Garcia L."/>
            <person name="Chuvochina M."/>
            <person name="Feuerriegel G."/>
            <person name="Bunk B."/>
            <person name="Sproer C."/>
            <person name="Streit W.R."/>
            <person name="Rodriguez L.M."/>
            <person name="Overmann J."/>
            <person name="Jimenez D.J."/>
        </authorList>
    </citation>
    <scope>NUCLEOTIDE SEQUENCE</scope>
    <source>
        <strain evidence="2">MAG 3858</strain>
    </source>
</reference>
<dbReference type="AlphaFoldDB" id="A0AAJ5W9D6"/>
<accession>A0AAJ5W9D6</accession>
<dbReference type="InterPro" id="IPR001173">
    <property type="entry name" value="Glyco_trans_2-like"/>
</dbReference>
<evidence type="ECO:0000313" key="2">
    <source>
        <dbReference type="EMBL" id="WEK19678.1"/>
    </source>
</evidence>
<protein>
    <submittedName>
        <fullName evidence="2">Glycosyltransferase family A protein</fullName>
    </submittedName>
</protein>
<dbReference type="PANTHER" id="PTHR22916">
    <property type="entry name" value="GLYCOSYLTRANSFERASE"/>
    <property type="match status" value="1"/>
</dbReference>
<feature type="domain" description="Glycosyltransferase 2-like" evidence="1">
    <location>
        <begin position="12"/>
        <end position="130"/>
    </location>
</feature>
<dbReference type="EMBL" id="CP119313">
    <property type="protein sequence ID" value="WEK19678.1"/>
    <property type="molecule type" value="Genomic_DNA"/>
</dbReference>
<proteinExistence type="predicted"/>
<name>A0AAJ5W9D6_9SPHI</name>
<dbReference type="PANTHER" id="PTHR22916:SF3">
    <property type="entry name" value="UDP-GLCNAC:BETAGAL BETA-1,3-N-ACETYLGLUCOSAMINYLTRANSFERASE-LIKE PROTEIN 1"/>
    <property type="match status" value="1"/>
</dbReference>
<dbReference type="Gene3D" id="3.90.550.10">
    <property type="entry name" value="Spore Coat Polysaccharide Biosynthesis Protein SpsA, Chain A"/>
    <property type="match status" value="1"/>
</dbReference>
<dbReference type="InterPro" id="IPR029044">
    <property type="entry name" value="Nucleotide-diphossugar_trans"/>
</dbReference>
<organism evidence="2 3">
    <name type="scientific">Candidatus Pedobacter colombiensis</name>
    <dbReference type="NCBI Taxonomy" id="3121371"/>
    <lineage>
        <taxon>Bacteria</taxon>
        <taxon>Pseudomonadati</taxon>
        <taxon>Bacteroidota</taxon>
        <taxon>Sphingobacteriia</taxon>
        <taxon>Sphingobacteriales</taxon>
        <taxon>Sphingobacteriaceae</taxon>
        <taxon>Pedobacter</taxon>
    </lineage>
</organism>
<evidence type="ECO:0000259" key="1">
    <source>
        <dbReference type="Pfam" id="PF00535"/>
    </source>
</evidence>
<dbReference type="Proteomes" id="UP001214530">
    <property type="component" value="Chromosome"/>
</dbReference>
<dbReference type="SUPFAM" id="SSF53448">
    <property type="entry name" value="Nucleotide-diphospho-sugar transferases"/>
    <property type="match status" value="1"/>
</dbReference>
<dbReference type="Pfam" id="PF00535">
    <property type="entry name" value="Glycos_transf_2"/>
    <property type="match status" value="1"/>
</dbReference>
<sequence length="311" mass="36453">MTGVNNKLPLVSVIINCYNGEEYLKEAIDSVFSQTYTNWEIIFWDNCSTDYSAQIATSYGEKLKYYKAEENKPLGQARNYAVEKAEGKYICFIDCDDIWLNDKLEMQVDLMERNPQYILCYGSIEEVFLNGQHFRNVLNKYDSGFILDQLLFQYDVNILTSMISMPLLRESGLKFDSEITASEEYCLFMQLASIYEIGVIKAILAKYRVHENSLTSKSLHKLGYERRYTLNRILKNNPELLSEHKKGFQEAYARANYYDTRWLISSNQKFKAFKMMVPTSFVSKSYFALTLLTLTPKRLWDLVHLKFRNRT</sequence>
<evidence type="ECO:0000313" key="3">
    <source>
        <dbReference type="Proteomes" id="UP001214530"/>
    </source>
</evidence>